<evidence type="ECO:0000313" key="2">
    <source>
        <dbReference type="Proteomes" id="UP000494165"/>
    </source>
</evidence>
<protein>
    <submittedName>
        <fullName evidence="1">Uncharacterized protein</fullName>
    </submittedName>
</protein>
<organism evidence="1 2">
    <name type="scientific">Cloeon dipterum</name>
    <dbReference type="NCBI Taxonomy" id="197152"/>
    <lineage>
        <taxon>Eukaryota</taxon>
        <taxon>Metazoa</taxon>
        <taxon>Ecdysozoa</taxon>
        <taxon>Arthropoda</taxon>
        <taxon>Hexapoda</taxon>
        <taxon>Insecta</taxon>
        <taxon>Pterygota</taxon>
        <taxon>Palaeoptera</taxon>
        <taxon>Ephemeroptera</taxon>
        <taxon>Pisciforma</taxon>
        <taxon>Baetidae</taxon>
        <taxon>Cloeon</taxon>
    </lineage>
</organism>
<dbReference type="InterPro" id="IPR032675">
    <property type="entry name" value="LRR_dom_sf"/>
</dbReference>
<dbReference type="EMBL" id="CADEPI010000289">
    <property type="protein sequence ID" value="CAB3382958.1"/>
    <property type="molecule type" value="Genomic_DNA"/>
</dbReference>
<name>A0A8S1DK70_9INSE</name>
<keyword evidence="2" id="KW-1185">Reference proteome</keyword>
<dbReference type="Gene3D" id="3.80.10.10">
    <property type="entry name" value="Ribonuclease Inhibitor"/>
    <property type="match status" value="1"/>
</dbReference>
<evidence type="ECO:0000313" key="1">
    <source>
        <dbReference type="EMBL" id="CAB3382958.1"/>
    </source>
</evidence>
<proteinExistence type="predicted"/>
<dbReference type="SUPFAM" id="SSF52047">
    <property type="entry name" value="RNI-like"/>
    <property type="match status" value="1"/>
</dbReference>
<dbReference type="Proteomes" id="UP000494165">
    <property type="component" value="Unassembled WGS sequence"/>
</dbReference>
<sequence length="487" mass="55683">MFIKLGSQNLERISNDSPSSDPFLEAIALARAKLKKAGKAEFNFCLESILSRKGNNLNTLEMREIIRILLNSKTKDINFTLIMEALHLEDPGDHQFDLMVLQKISSIATSISKFTYCIVGEENLFPHTKIKKATREFLTELCKMKTLKVFEVNILCFTITNLLGICKNLQNLKFLNIFLTCDEKLKSRTRKKLKKLTLEKCKEFRFSSVWCKDHNNEELQTNLTRYCVQHVPNLEGIGNYDCFTDMTNEIINYKGIYSNLKRIDISVDSESKNISLIKFHKVEHLKLANFQLFSLLNWLGTKMLKNTTSLELIHPLHPAHWEQLMMRCGKNLNALIIELPTSNIGDVRLALIDAECPNLKVLKLRQIDRLSADATWSLCKFKKLVELQLQVKISCSEPCHFEELISDILSMPTLQKVTLENIPVSGNLELIAAELTKYSVLSLKIVKFVVSLKKLDVEEIPNECQFMHDALKFVLGNNGASIRVSLV</sequence>
<gene>
    <name evidence="1" type="ORF">CLODIP_2_CD10347</name>
</gene>
<accession>A0A8S1DK70</accession>
<comment type="caution">
    <text evidence="1">The sequence shown here is derived from an EMBL/GenBank/DDBJ whole genome shotgun (WGS) entry which is preliminary data.</text>
</comment>
<dbReference type="AlphaFoldDB" id="A0A8S1DK70"/>
<reference evidence="1 2" key="1">
    <citation type="submission" date="2020-04" db="EMBL/GenBank/DDBJ databases">
        <authorList>
            <person name="Alioto T."/>
            <person name="Alioto T."/>
            <person name="Gomez Garrido J."/>
        </authorList>
    </citation>
    <scope>NUCLEOTIDE SEQUENCE [LARGE SCALE GENOMIC DNA]</scope>
</reference>